<proteinExistence type="predicted"/>
<reference evidence="3 4" key="1">
    <citation type="journal article" date="2021" name="Hortic Res">
        <title>Chromosome-scale assembly of the Dendrobium chrysotoxum genome enhances the understanding of orchid evolution.</title>
        <authorList>
            <person name="Zhang Y."/>
            <person name="Zhang G.Q."/>
            <person name="Zhang D."/>
            <person name="Liu X.D."/>
            <person name="Xu X.Y."/>
            <person name="Sun W.H."/>
            <person name="Yu X."/>
            <person name="Zhu X."/>
            <person name="Wang Z.W."/>
            <person name="Zhao X."/>
            <person name="Zhong W.Y."/>
            <person name="Chen H."/>
            <person name="Yin W.L."/>
            <person name="Huang T."/>
            <person name="Niu S.C."/>
            <person name="Liu Z.J."/>
        </authorList>
    </citation>
    <scope>NUCLEOTIDE SEQUENCE [LARGE SCALE GENOMIC DNA]</scope>
    <source>
        <strain evidence="3">Lindl</strain>
    </source>
</reference>
<feature type="region of interest" description="Disordered" evidence="1">
    <location>
        <begin position="68"/>
        <end position="90"/>
    </location>
</feature>
<evidence type="ECO:0000313" key="3">
    <source>
        <dbReference type="EMBL" id="KAH0466613.1"/>
    </source>
</evidence>
<evidence type="ECO:0000256" key="1">
    <source>
        <dbReference type="SAM" id="MobiDB-lite"/>
    </source>
</evidence>
<accession>A0AAV7HGI8</accession>
<organism evidence="3 4">
    <name type="scientific">Dendrobium chrysotoxum</name>
    <name type="common">Orchid</name>
    <dbReference type="NCBI Taxonomy" id="161865"/>
    <lineage>
        <taxon>Eukaryota</taxon>
        <taxon>Viridiplantae</taxon>
        <taxon>Streptophyta</taxon>
        <taxon>Embryophyta</taxon>
        <taxon>Tracheophyta</taxon>
        <taxon>Spermatophyta</taxon>
        <taxon>Magnoliopsida</taxon>
        <taxon>Liliopsida</taxon>
        <taxon>Asparagales</taxon>
        <taxon>Orchidaceae</taxon>
        <taxon>Epidendroideae</taxon>
        <taxon>Malaxideae</taxon>
        <taxon>Dendrobiinae</taxon>
        <taxon>Dendrobium</taxon>
    </lineage>
</organism>
<feature type="signal peptide" evidence="2">
    <location>
        <begin position="1"/>
        <end position="25"/>
    </location>
</feature>
<evidence type="ECO:0000313" key="4">
    <source>
        <dbReference type="Proteomes" id="UP000775213"/>
    </source>
</evidence>
<sequence length="90" mass="9936">MKNHIGHRNAMALVIVALLFSALFSSPIQARTNAELQFKPETISSFGAINRVGFEAIPVAVRGQRRFSPFVPPSPKQNSHPEPPVRPSEF</sequence>
<gene>
    <name evidence="3" type="ORF">IEQ34_003851</name>
</gene>
<evidence type="ECO:0000256" key="2">
    <source>
        <dbReference type="SAM" id="SignalP"/>
    </source>
</evidence>
<dbReference type="Proteomes" id="UP000775213">
    <property type="component" value="Unassembled WGS sequence"/>
</dbReference>
<protein>
    <submittedName>
        <fullName evidence="3">Uncharacterized protein</fullName>
    </submittedName>
</protein>
<dbReference type="EMBL" id="JAGFBR010000005">
    <property type="protein sequence ID" value="KAH0466613.1"/>
    <property type="molecule type" value="Genomic_DNA"/>
</dbReference>
<keyword evidence="2" id="KW-0732">Signal</keyword>
<name>A0AAV7HGI8_DENCH</name>
<comment type="caution">
    <text evidence="3">The sequence shown here is derived from an EMBL/GenBank/DDBJ whole genome shotgun (WGS) entry which is preliminary data.</text>
</comment>
<feature type="chain" id="PRO_5043675540" evidence="2">
    <location>
        <begin position="26"/>
        <end position="90"/>
    </location>
</feature>
<keyword evidence="4" id="KW-1185">Reference proteome</keyword>
<feature type="compositionally biased region" description="Pro residues" evidence="1">
    <location>
        <begin position="70"/>
        <end position="90"/>
    </location>
</feature>
<dbReference type="AlphaFoldDB" id="A0AAV7HGI8"/>